<protein>
    <submittedName>
        <fullName evidence="5">TetR/AcrR family transcriptional regulator</fullName>
    </submittedName>
</protein>
<dbReference type="PROSITE" id="PS50977">
    <property type="entry name" value="HTH_TETR_2"/>
    <property type="match status" value="1"/>
</dbReference>
<feature type="DNA-binding region" description="H-T-H motif" evidence="2">
    <location>
        <begin position="64"/>
        <end position="83"/>
    </location>
</feature>
<evidence type="ECO:0000256" key="1">
    <source>
        <dbReference type="ARBA" id="ARBA00023125"/>
    </source>
</evidence>
<name>A0ABS5Z0N8_9ACTN</name>
<organism evidence="5 6">
    <name type="scientific">Paractinoplanes bogorensis</name>
    <dbReference type="NCBI Taxonomy" id="1610840"/>
    <lineage>
        <taxon>Bacteria</taxon>
        <taxon>Bacillati</taxon>
        <taxon>Actinomycetota</taxon>
        <taxon>Actinomycetes</taxon>
        <taxon>Micromonosporales</taxon>
        <taxon>Micromonosporaceae</taxon>
        <taxon>Paractinoplanes</taxon>
    </lineage>
</organism>
<dbReference type="Gene3D" id="1.10.357.10">
    <property type="entry name" value="Tetracycline Repressor, domain 2"/>
    <property type="match status" value="1"/>
</dbReference>
<dbReference type="SUPFAM" id="SSF46689">
    <property type="entry name" value="Homeodomain-like"/>
    <property type="match status" value="1"/>
</dbReference>
<dbReference type="EMBL" id="JAHKKG010000012">
    <property type="protein sequence ID" value="MBU2668539.1"/>
    <property type="molecule type" value="Genomic_DNA"/>
</dbReference>
<evidence type="ECO:0000259" key="4">
    <source>
        <dbReference type="PROSITE" id="PS50977"/>
    </source>
</evidence>
<evidence type="ECO:0000256" key="3">
    <source>
        <dbReference type="SAM" id="MobiDB-lite"/>
    </source>
</evidence>
<feature type="region of interest" description="Disordered" evidence="3">
    <location>
        <begin position="1"/>
        <end position="42"/>
    </location>
</feature>
<accession>A0ABS5Z0N8</accession>
<gene>
    <name evidence="5" type="ORF">KOI35_34005</name>
</gene>
<dbReference type="PANTHER" id="PTHR30055:SF226">
    <property type="entry name" value="HTH-TYPE TRANSCRIPTIONAL REGULATOR PKSA"/>
    <property type="match status" value="1"/>
</dbReference>
<dbReference type="Pfam" id="PF00440">
    <property type="entry name" value="TetR_N"/>
    <property type="match status" value="1"/>
</dbReference>
<keyword evidence="6" id="KW-1185">Reference proteome</keyword>
<evidence type="ECO:0000313" key="5">
    <source>
        <dbReference type="EMBL" id="MBU2668539.1"/>
    </source>
</evidence>
<evidence type="ECO:0000313" key="6">
    <source>
        <dbReference type="Proteomes" id="UP001519654"/>
    </source>
</evidence>
<dbReference type="Proteomes" id="UP001519654">
    <property type="component" value="Unassembled WGS sequence"/>
</dbReference>
<feature type="compositionally biased region" description="Basic and acidic residues" evidence="3">
    <location>
        <begin position="26"/>
        <end position="42"/>
    </location>
</feature>
<proteinExistence type="predicted"/>
<dbReference type="InterPro" id="IPR009057">
    <property type="entry name" value="Homeodomain-like_sf"/>
</dbReference>
<dbReference type="InterPro" id="IPR050109">
    <property type="entry name" value="HTH-type_TetR-like_transc_reg"/>
</dbReference>
<sequence length="230" mass="25762">MWRVAGSGDRRSRNVDGVEEQTTTSRRGETYAGRSREERANERRERIVASAVHLFGTRDYDDVTVADICAGAKVSKRYFYEHFDDRADLLLRVNREQNEWLLRGVGRAVPERPASLEELFGAALHTLVEMLASHPESARVIYVNAPRMETRRRGVLREDAQFVAAVLERAVGKPDDPVGYQRTLLALVSGLSEVIIDWISHDMAGDPGELADHLTRIAVALTSTIRPALP</sequence>
<dbReference type="PANTHER" id="PTHR30055">
    <property type="entry name" value="HTH-TYPE TRANSCRIPTIONAL REGULATOR RUTR"/>
    <property type="match status" value="1"/>
</dbReference>
<reference evidence="5 6" key="1">
    <citation type="submission" date="2021-06" db="EMBL/GenBank/DDBJ databases">
        <title>Actinoplanes lichenicola sp. nov., and Actinoplanes ovalisporus sp. nov., isolated from lichen in Thailand.</title>
        <authorList>
            <person name="Saeng-In P."/>
            <person name="Kanchanasin P."/>
            <person name="Yuki M."/>
            <person name="Kudo T."/>
            <person name="Ohkuma M."/>
            <person name="Phongsopitanun W."/>
            <person name="Tanasupawat S."/>
        </authorList>
    </citation>
    <scope>NUCLEOTIDE SEQUENCE [LARGE SCALE GENOMIC DNA]</scope>
    <source>
        <strain evidence="5 6">NBRC 110975</strain>
    </source>
</reference>
<keyword evidence="1 2" id="KW-0238">DNA-binding</keyword>
<comment type="caution">
    <text evidence="5">The sequence shown here is derived from an EMBL/GenBank/DDBJ whole genome shotgun (WGS) entry which is preliminary data.</text>
</comment>
<dbReference type="InterPro" id="IPR036271">
    <property type="entry name" value="Tet_transcr_reg_TetR-rel_C_sf"/>
</dbReference>
<dbReference type="SUPFAM" id="SSF48498">
    <property type="entry name" value="Tetracyclin repressor-like, C-terminal domain"/>
    <property type="match status" value="1"/>
</dbReference>
<feature type="domain" description="HTH tetR-type" evidence="4">
    <location>
        <begin position="41"/>
        <end position="101"/>
    </location>
</feature>
<evidence type="ECO:0000256" key="2">
    <source>
        <dbReference type="PROSITE-ProRule" id="PRU00335"/>
    </source>
</evidence>
<dbReference type="InterPro" id="IPR001647">
    <property type="entry name" value="HTH_TetR"/>
</dbReference>